<proteinExistence type="predicted"/>
<sequence>MRIYIIILLSIFTLTCKAQNETEYLTRSEIENDLKFLDDFIQNQSSYQGLNGFDYRKDFHKYLEQIDGNKISKSDFGIFLTKTIGKFGDRHSYIRGYDLPNNLFLPFVVAPLNDKVVALNYNKSKKEYNLLYQKFPFLKAINTIQIDDFLKKIIPEDINAPEIALRTRSVKQLKYMAYNYAIMRKTIPENFKFTFTNGKTDTIVKIPLENKRSTYITWDEKFARVNNPRRKDLNKPELIKNLFHIDEDDIAYLRIPSMVDQEDASVFFQTINEFMNKAKSSVSLIIDVRGNGGGTRHLIKELAGYFVHPDSTYIVNATRQRGKLPLNEDLKDDLHNRFLFSKNELDYKEQSLVDKFMSTFVPMYNLDDNKYSLFHYFMLNGKKLTKDKYHYDKPIYILANEKSFSAASVFASVFKGLPNIKLVGVNTDGSSGNSERFELPNSKLRGKISTMVSFQKNGQILDGIGTEPDIKIERNLEQIFWKEDYQLNKLKKLIREE</sequence>
<dbReference type="PANTHER" id="PTHR32060">
    <property type="entry name" value="TAIL-SPECIFIC PROTEASE"/>
    <property type="match status" value="1"/>
</dbReference>
<keyword evidence="3" id="KW-1185">Reference proteome</keyword>
<dbReference type="InterPro" id="IPR005151">
    <property type="entry name" value="Tail-specific_protease"/>
</dbReference>
<organism evidence="2 3">
    <name type="scientific">Spongiivirga citrea</name>
    <dbReference type="NCBI Taxonomy" id="1481457"/>
    <lineage>
        <taxon>Bacteria</taxon>
        <taxon>Pseudomonadati</taxon>
        <taxon>Bacteroidota</taxon>
        <taxon>Flavobacteriia</taxon>
        <taxon>Flavobacteriales</taxon>
        <taxon>Flavobacteriaceae</taxon>
        <taxon>Spongiivirga</taxon>
    </lineage>
</organism>
<dbReference type="SMART" id="SM00245">
    <property type="entry name" value="TSPc"/>
    <property type="match status" value="1"/>
</dbReference>
<dbReference type="EMBL" id="JAABOQ010000004">
    <property type="protein sequence ID" value="NER17558.1"/>
    <property type="molecule type" value="Genomic_DNA"/>
</dbReference>
<dbReference type="RefSeq" id="WP_164032196.1">
    <property type="nucleotide sequence ID" value="NZ_JAABOQ010000004.1"/>
</dbReference>
<comment type="caution">
    <text evidence="2">The sequence shown here is derived from an EMBL/GenBank/DDBJ whole genome shotgun (WGS) entry which is preliminary data.</text>
</comment>
<dbReference type="GO" id="GO:0004175">
    <property type="term" value="F:endopeptidase activity"/>
    <property type="evidence" value="ECO:0007669"/>
    <property type="project" value="TreeGrafter"/>
</dbReference>
<name>A0A6M0CHX4_9FLAO</name>
<dbReference type="Pfam" id="PF03572">
    <property type="entry name" value="Peptidase_S41"/>
    <property type="match status" value="1"/>
</dbReference>
<dbReference type="Gene3D" id="3.90.226.10">
    <property type="entry name" value="2-enoyl-CoA Hydratase, Chain A, domain 1"/>
    <property type="match status" value="1"/>
</dbReference>
<dbReference type="Proteomes" id="UP000474296">
    <property type="component" value="Unassembled WGS sequence"/>
</dbReference>
<dbReference type="SUPFAM" id="SSF52096">
    <property type="entry name" value="ClpP/crotonase"/>
    <property type="match status" value="1"/>
</dbReference>
<dbReference type="GO" id="GO:0030288">
    <property type="term" value="C:outer membrane-bounded periplasmic space"/>
    <property type="evidence" value="ECO:0007669"/>
    <property type="project" value="TreeGrafter"/>
</dbReference>
<dbReference type="AlphaFoldDB" id="A0A6M0CHX4"/>
<protein>
    <submittedName>
        <fullName evidence="2">Peptidase S41</fullName>
    </submittedName>
</protein>
<dbReference type="PANTHER" id="PTHR32060:SF30">
    <property type="entry name" value="CARBOXY-TERMINAL PROCESSING PROTEASE CTPA"/>
    <property type="match status" value="1"/>
</dbReference>
<dbReference type="InterPro" id="IPR029045">
    <property type="entry name" value="ClpP/crotonase-like_dom_sf"/>
</dbReference>
<evidence type="ECO:0000313" key="2">
    <source>
        <dbReference type="EMBL" id="NER17558.1"/>
    </source>
</evidence>
<dbReference type="GO" id="GO:0008236">
    <property type="term" value="F:serine-type peptidase activity"/>
    <property type="evidence" value="ECO:0007669"/>
    <property type="project" value="InterPro"/>
</dbReference>
<evidence type="ECO:0000259" key="1">
    <source>
        <dbReference type="SMART" id="SM00245"/>
    </source>
</evidence>
<accession>A0A6M0CHX4</accession>
<feature type="domain" description="Tail specific protease" evidence="1">
    <location>
        <begin position="199"/>
        <end position="473"/>
    </location>
</feature>
<evidence type="ECO:0000313" key="3">
    <source>
        <dbReference type="Proteomes" id="UP000474296"/>
    </source>
</evidence>
<dbReference type="GO" id="GO:0006508">
    <property type="term" value="P:proteolysis"/>
    <property type="evidence" value="ECO:0007669"/>
    <property type="project" value="InterPro"/>
</dbReference>
<reference evidence="2 3" key="1">
    <citation type="submission" date="2020-01" db="EMBL/GenBank/DDBJ databases">
        <title>Spongiivirga citrea KCTC 32990T.</title>
        <authorList>
            <person name="Wang G."/>
        </authorList>
    </citation>
    <scope>NUCLEOTIDE SEQUENCE [LARGE SCALE GENOMIC DNA]</scope>
    <source>
        <strain evidence="2 3">KCTC 32990</strain>
    </source>
</reference>
<gene>
    <name evidence="2" type="ORF">GWK10_10075</name>
</gene>
<dbReference type="GO" id="GO:0007165">
    <property type="term" value="P:signal transduction"/>
    <property type="evidence" value="ECO:0007669"/>
    <property type="project" value="TreeGrafter"/>
</dbReference>